<sequence>MNQVERLREAIESNLTLTFATATAAASLALLYLSRSNRRADAERTSDSRGQAMEGPISLDNQTFEVEPGVWCSHLAPGGQLMRFLIPEVTTTYEAFRYGIQVSNNGPCLGSRTGPNLEYQWMTYQQVSDLHIHHVPVA</sequence>
<name>A0AAD9P8U6_RIDPI</name>
<dbReference type="AlphaFoldDB" id="A0AAD9P8U6"/>
<dbReference type="Proteomes" id="UP001209878">
    <property type="component" value="Unassembled WGS sequence"/>
</dbReference>
<organism evidence="2 3">
    <name type="scientific">Ridgeia piscesae</name>
    <name type="common">Tubeworm</name>
    <dbReference type="NCBI Taxonomy" id="27915"/>
    <lineage>
        <taxon>Eukaryota</taxon>
        <taxon>Metazoa</taxon>
        <taxon>Spiralia</taxon>
        <taxon>Lophotrochozoa</taxon>
        <taxon>Annelida</taxon>
        <taxon>Polychaeta</taxon>
        <taxon>Sedentaria</taxon>
        <taxon>Canalipalpata</taxon>
        <taxon>Sabellida</taxon>
        <taxon>Siboglinidae</taxon>
        <taxon>Ridgeia</taxon>
    </lineage>
</organism>
<dbReference type="EMBL" id="JAODUO010000087">
    <property type="protein sequence ID" value="KAK2190127.1"/>
    <property type="molecule type" value="Genomic_DNA"/>
</dbReference>
<comment type="caution">
    <text evidence="2">The sequence shown here is derived from an EMBL/GenBank/DDBJ whole genome shotgun (WGS) entry which is preliminary data.</text>
</comment>
<gene>
    <name evidence="2" type="ORF">NP493_86g02030</name>
</gene>
<reference evidence="2" key="1">
    <citation type="journal article" date="2023" name="Mol. Biol. Evol.">
        <title>Third-Generation Sequencing Reveals the Adaptive Role of the Epigenome in Three Deep-Sea Polychaetes.</title>
        <authorList>
            <person name="Perez M."/>
            <person name="Aroh O."/>
            <person name="Sun Y."/>
            <person name="Lan Y."/>
            <person name="Juniper S.K."/>
            <person name="Young C.R."/>
            <person name="Angers B."/>
            <person name="Qian P.Y."/>
        </authorList>
    </citation>
    <scope>NUCLEOTIDE SEQUENCE</scope>
    <source>
        <strain evidence="2">R07B-5</strain>
    </source>
</reference>
<proteinExistence type="predicted"/>
<feature type="transmembrane region" description="Helical" evidence="1">
    <location>
        <begin position="15"/>
        <end position="34"/>
    </location>
</feature>
<keyword evidence="1" id="KW-0812">Transmembrane</keyword>
<evidence type="ECO:0000313" key="2">
    <source>
        <dbReference type="EMBL" id="KAK2190127.1"/>
    </source>
</evidence>
<keyword evidence="1" id="KW-0472">Membrane</keyword>
<accession>A0AAD9P8U6</accession>
<keyword evidence="1" id="KW-1133">Transmembrane helix</keyword>
<keyword evidence="3" id="KW-1185">Reference proteome</keyword>
<evidence type="ECO:0000256" key="1">
    <source>
        <dbReference type="SAM" id="Phobius"/>
    </source>
</evidence>
<protein>
    <submittedName>
        <fullName evidence="2">Uncharacterized protein</fullName>
    </submittedName>
</protein>
<evidence type="ECO:0000313" key="3">
    <source>
        <dbReference type="Proteomes" id="UP001209878"/>
    </source>
</evidence>